<evidence type="ECO:0000256" key="2">
    <source>
        <dbReference type="SAM" id="Phobius"/>
    </source>
</evidence>
<keyword evidence="2" id="KW-0472">Membrane</keyword>
<dbReference type="InParanoid" id="A0A132B807"/>
<dbReference type="PANTHER" id="PTHR15020:SF50">
    <property type="entry name" value="UPF0659 PROTEIN YMR090W"/>
    <property type="match status" value="1"/>
</dbReference>
<dbReference type="OrthoDB" id="10254221at2759"/>
<sequence>MLTTYTILGGTGATGSELISYLLNRQPFVHLNIYVRSSSKLYTLFPDLQTSPNITIFTGSIDETPVLASCIRSATAIFCTIAQNKNEPDCSLSQRTAHAVILALTQLRSESAHPATYTAPPLVWPSSAALNPAFEKRIPAALRAVALRAAFHVLQDLRLAAEYLGGFEWSPVSFWQPRPIVKDEARGVSLTAEKRFDLISYADVARGIVKIVEEGDGMWIGKEVGFVALGGKKVKNLPPSTFIWILAGLLGYCVPSLWLAGRKIGL</sequence>
<evidence type="ECO:0000313" key="5">
    <source>
        <dbReference type="Proteomes" id="UP000070700"/>
    </source>
</evidence>
<dbReference type="RefSeq" id="XP_018062738.1">
    <property type="nucleotide sequence ID" value="XM_018221635.1"/>
</dbReference>
<protein>
    <recommendedName>
        <fullName evidence="3">NAD(P)-binding domain-containing protein</fullName>
    </recommendedName>
</protein>
<dbReference type="PANTHER" id="PTHR15020">
    <property type="entry name" value="FLAVIN REDUCTASE-RELATED"/>
    <property type="match status" value="1"/>
</dbReference>
<evidence type="ECO:0000259" key="3">
    <source>
        <dbReference type="Pfam" id="PF13460"/>
    </source>
</evidence>
<dbReference type="Gene3D" id="3.40.50.720">
    <property type="entry name" value="NAD(P)-binding Rossmann-like Domain"/>
    <property type="match status" value="1"/>
</dbReference>
<accession>A0A132B807</accession>
<dbReference type="GeneID" id="28831361"/>
<dbReference type="Proteomes" id="UP000070700">
    <property type="component" value="Unassembled WGS sequence"/>
</dbReference>
<dbReference type="InterPro" id="IPR016040">
    <property type="entry name" value="NAD(P)-bd_dom"/>
</dbReference>
<reference evidence="4 5" key="1">
    <citation type="submission" date="2015-10" db="EMBL/GenBank/DDBJ databases">
        <title>Full genome of DAOMC 229536 Phialocephala scopiformis, a fungal endophyte of spruce producing the potent anti-insectan compound rugulosin.</title>
        <authorList>
            <consortium name="DOE Joint Genome Institute"/>
            <person name="Walker A.K."/>
            <person name="Frasz S.L."/>
            <person name="Seifert K.A."/>
            <person name="Miller J.D."/>
            <person name="Mondo S.J."/>
            <person name="Labutti K."/>
            <person name="Lipzen A."/>
            <person name="Dockter R."/>
            <person name="Kennedy M."/>
            <person name="Grigoriev I.V."/>
            <person name="Spatafora J.W."/>
        </authorList>
    </citation>
    <scope>NUCLEOTIDE SEQUENCE [LARGE SCALE GENOMIC DNA]</scope>
    <source>
        <strain evidence="4 5">CBS 120377</strain>
    </source>
</reference>
<evidence type="ECO:0000313" key="4">
    <source>
        <dbReference type="EMBL" id="KUJ08383.1"/>
    </source>
</evidence>
<feature type="domain" description="NAD(P)-binding" evidence="3">
    <location>
        <begin position="9"/>
        <end position="213"/>
    </location>
</feature>
<dbReference type="SUPFAM" id="SSF51735">
    <property type="entry name" value="NAD(P)-binding Rossmann-fold domains"/>
    <property type="match status" value="1"/>
</dbReference>
<dbReference type="KEGG" id="psco:LY89DRAFT_764479"/>
<organism evidence="4 5">
    <name type="scientific">Mollisia scopiformis</name>
    <name type="common">Conifer needle endophyte fungus</name>
    <name type="synonym">Phialocephala scopiformis</name>
    <dbReference type="NCBI Taxonomy" id="149040"/>
    <lineage>
        <taxon>Eukaryota</taxon>
        <taxon>Fungi</taxon>
        <taxon>Dikarya</taxon>
        <taxon>Ascomycota</taxon>
        <taxon>Pezizomycotina</taxon>
        <taxon>Leotiomycetes</taxon>
        <taxon>Helotiales</taxon>
        <taxon>Mollisiaceae</taxon>
        <taxon>Mollisia</taxon>
    </lineage>
</organism>
<gene>
    <name evidence="4" type="ORF">LY89DRAFT_764479</name>
</gene>
<dbReference type="AlphaFoldDB" id="A0A132B807"/>
<dbReference type="EMBL" id="KQ947435">
    <property type="protein sequence ID" value="KUJ08383.1"/>
    <property type="molecule type" value="Genomic_DNA"/>
</dbReference>
<dbReference type="InterPro" id="IPR036291">
    <property type="entry name" value="NAD(P)-bd_dom_sf"/>
</dbReference>
<comment type="similarity">
    <text evidence="1">Belongs to the avfA family.</text>
</comment>
<dbReference type="STRING" id="149040.A0A132B807"/>
<name>A0A132B807_MOLSC</name>
<keyword evidence="5" id="KW-1185">Reference proteome</keyword>
<keyword evidence="2" id="KW-1133">Transmembrane helix</keyword>
<feature type="transmembrane region" description="Helical" evidence="2">
    <location>
        <begin position="242"/>
        <end position="260"/>
    </location>
</feature>
<proteinExistence type="inferred from homology"/>
<evidence type="ECO:0000256" key="1">
    <source>
        <dbReference type="ARBA" id="ARBA00038376"/>
    </source>
</evidence>
<dbReference type="Pfam" id="PF13460">
    <property type="entry name" value="NAD_binding_10"/>
    <property type="match status" value="1"/>
</dbReference>
<keyword evidence="2" id="KW-0812">Transmembrane</keyword>